<organism evidence="2 3">
    <name type="scientific">Glonium stellatum</name>
    <dbReference type="NCBI Taxonomy" id="574774"/>
    <lineage>
        <taxon>Eukaryota</taxon>
        <taxon>Fungi</taxon>
        <taxon>Dikarya</taxon>
        <taxon>Ascomycota</taxon>
        <taxon>Pezizomycotina</taxon>
        <taxon>Dothideomycetes</taxon>
        <taxon>Pleosporomycetidae</taxon>
        <taxon>Gloniales</taxon>
        <taxon>Gloniaceae</taxon>
        <taxon>Glonium</taxon>
    </lineage>
</organism>
<sequence length="88" mass="9541">MAAVVSSAWERVFTHHHRQMGLWATQGGRNEAPPCRLLDAGDAAPKQRRTAPDSPRQPPTAPNSAKQPLSTQAKPLVSLSALAARHER</sequence>
<evidence type="ECO:0000313" key="3">
    <source>
        <dbReference type="Proteomes" id="UP000250140"/>
    </source>
</evidence>
<gene>
    <name evidence="2" type="ORF">AOQ84DRAFT_89149</name>
</gene>
<protein>
    <submittedName>
        <fullName evidence="2">Uncharacterized protein</fullName>
    </submittedName>
</protein>
<proteinExistence type="predicted"/>
<evidence type="ECO:0000313" key="2">
    <source>
        <dbReference type="EMBL" id="OCL05879.1"/>
    </source>
</evidence>
<dbReference type="EMBL" id="KV750189">
    <property type="protein sequence ID" value="OCL05879.1"/>
    <property type="molecule type" value="Genomic_DNA"/>
</dbReference>
<reference evidence="2 3" key="1">
    <citation type="journal article" date="2016" name="Nat. Commun.">
        <title>Ectomycorrhizal ecology is imprinted in the genome of the dominant symbiotic fungus Cenococcum geophilum.</title>
        <authorList>
            <consortium name="DOE Joint Genome Institute"/>
            <person name="Peter M."/>
            <person name="Kohler A."/>
            <person name="Ohm R.A."/>
            <person name="Kuo A."/>
            <person name="Krutzmann J."/>
            <person name="Morin E."/>
            <person name="Arend M."/>
            <person name="Barry K.W."/>
            <person name="Binder M."/>
            <person name="Choi C."/>
            <person name="Clum A."/>
            <person name="Copeland A."/>
            <person name="Grisel N."/>
            <person name="Haridas S."/>
            <person name="Kipfer T."/>
            <person name="LaButti K."/>
            <person name="Lindquist E."/>
            <person name="Lipzen A."/>
            <person name="Maire R."/>
            <person name="Meier B."/>
            <person name="Mihaltcheva S."/>
            <person name="Molinier V."/>
            <person name="Murat C."/>
            <person name="Poggeler S."/>
            <person name="Quandt C.A."/>
            <person name="Sperisen C."/>
            <person name="Tritt A."/>
            <person name="Tisserant E."/>
            <person name="Crous P.W."/>
            <person name="Henrissat B."/>
            <person name="Nehls U."/>
            <person name="Egli S."/>
            <person name="Spatafora J.W."/>
            <person name="Grigoriev I.V."/>
            <person name="Martin F.M."/>
        </authorList>
    </citation>
    <scope>NUCLEOTIDE SEQUENCE [LARGE SCALE GENOMIC DNA]</scope>
    <source>
        <strain evidence="2 3">CBS 207.34</strain>
    </source>
</reference>
<accession>A0A8E2JQI3</accession>
<evidence type="ECO:0000256" key="1">
    <source>
        <dbReference type="SAM" id="MobiDB-lite"/>
    </source>
</evidence>
<dbReference type="AlphaFoldDB" id="A0A8E2JQI3"/>
<feature type="compositionally biased region" description="Polar residues" evidence="1">
    <location>
        <begin position="62"/>
        <end position="73"/>
    </location>
</feature>
<keyword evidence="3" id="KW-1185">Reference proteome</keyword>
<name>A0A8E2JQI3_9PEZI</name>
<feature type="region of interest" description="Disordered" evidence="1">
    <location>
        <begin position="19"/>
        <end position="88"/>
    </location>
</feature>
<dbReference type="Proteomes" id="UP000250140">
    <property type="component" value="Unassembled WGS sequence"/>
</dbReference>